<dbReference type="InterPro" id="IPR050482">
    <property type="entry name" value="Sensor_HK_TwoCompSys"/>
</dbReference>
<dbReference type="PANTHER" id="PTHR24421:SF10">
    <property type="entry name" value="NITRATE_NITRITE SENSOR PROTEIN NARQ"/>
    <property type="match status" value="1"/>
</dbReference>
<evidence type="ECO:0000256" key="2">
    <source>
        <dbReference type="ARBA" id="ARBA00012438"/>
    </source>
</evidence>
<feature type="transmembrane region" description="Helical" evidence="7">
    <location>
        <begin position="109"/>
        <end position="125"/>
    </location>
</feature>
<keyword evidence="4 9" id="KW-0418">Kinase</keyword>
<evidence type="ECO:0000256" key="7">
    <source>
        <dbReference type="SAM" id="Phobius"/>
    </source>
</evidence>
<evidence type="ECO:0000256" key="4">
    <source>
        <dbReference type="ARBA" id="ARBA00022777"/>
    </source>
</evidence>
<dbReference type="Gene3D" id="3.30.565.10">
    <property type="entry name" value="Histidine kinase-like ATPase, C-terminal domain"/>
    <property type="match status" value="1"/>
</dbReference>
<dbReference type="PROSITE" id="PS50109">
    <property type="entry name" value="HIS_KIN"/>
    <property type="match status" value="1"/>
</dbReference>
<protein>
    <recommendedName>
        <fullName evidence="2">histidine kinase</fullName>
        <ecNumber evidence="2">2.7.13.3</ecNumber>
    </recommendedName>
</protein>
<dbReference type="GO" id="GO:0004673">
    <property type="term" value="F:protein histidine kinase activity"/>
    <property type="evidence" value="ECO:0007669"/>
    <property type="project" value="UniProtKB-EC"/>
</dbReference>
<dbReference type="EMBL" id="AGUD01000287">
    <property type="protein sequence ID" value="EHN09474.1"/>
    <property type="molecule type" value="Genomic_DNA"/>
</dbReference>
<evidence type="ECO:0000256" key="3">
    <source>
        <dbReference type="ARBA" id="ARBA00022679"/>
    </source>
</evidence>
<dbReference type="AlphaFoldDB" id="H0EA36"/>
<reference evidence="9 10" key="1">
    <citation type="journal article" date="2013" name="Biodegradation">
        <title>Quantitative proteomic analysis of ibuprofen-degrading Patulibacter sp. strain I11.</title>
        <authorList>
            <person name="Almeida B."/>
            <person name="Kjeldal H."/>
            <person name="Lolas I."/>
            <person name="Knudsen A.D."/>
            <person name="Carvalho G."/>
            <person name="Nielsen K.L."/>
            <person name="Barreto Crespo M.T."/>
            <person name="Stensballe A."/>
            <person name="Nielsen J.L."/>
        </authorList>
    </citation>
    <scope>NUCLEOTIDE SEQUENCE [LARGE SCALE GENOMIC DNA]</scope>
    <source>
        <strain evidence="9 10">I11</strain>
    </source>
</reference>
<dbReference type="OrthoDB" id="227596at2"/>
<sequence>MASSARTAPSPSPLPDRPAAHAGGRSVAATDDDELTVDLTIAGLFAGAWVLDLLALGPGGQPQPIAWIAALAGSLPLAFRRRQPLVAAMAVWTVLMIQTALGVDADASVVPAAVVAIAMYGLGAYEPDDRALTGLLGSVMAAYALVLSTPRHDLGDFLIASVAFLVPFAIGRLVGRWGPIARRAQLARQEDLASAPPPIARGRVAFQRALIAGEARRVVAAEVERLGPAATVAPALAELDRLTDLLGIDRDAGGDEPLPGVDDLPALVERAREDGGEIELRVLGEPVEVRAGVGLALHRVLDEALANVLQHARPQRATVELRWSDEAVELEVLDDGQPLIDPHGPGGRGLLEMRERATAHGGTFYAARRDGGGFRIRVRLPLDRPPGPDDEPG</sequence>
<feature type="transmembrane region" description="Helical" evidence="7">
    <location>
        <begin position="157"/>
        <end position="175"/>
    </location>
</feature>
<feature type="domain" description="Histidine kinase" evidence="8">
    <location>
        <begin position="297"/>
        <end position="384"/>
    </location>
</feature>
<dbReference type="Proteomes" id="UP000005143">
    <property type="component" value="Unassembled WGS sequence"/>
</dbReference>
<feature type="region of interest" description="Disordered" evidence="6">
    <location>
        <begin position="1"/>
        <end position="27"/>
    </location>
</feature>
<dbReference type="RefSeq" id="WP_007578100.1">
    <property type="nucleotide sequence ID" value="NZ_AGUD01000287.1"/>
</dbReference>
<dbReference type="InterPro" id="IPR005467">
    <property type="entry name" value="His_kinase_dom"/>
</dbReference>
<dbReference type="SUPFAM" id="SSF55874">
    <property type="entry name" value="ATPase domain of HSP90 chaperone/DNA topoisomerase II/histidine kinase"/>
    <property type="match status" value="1"/>
</dbReference>
<keyword evidence="7" id="KW-0812">Transmembrane</keyword>
<dbReference type="EC" id="2.7.13.3" evidence="2"/>
<organism evidence="9 10">
    <name type="scientific">Patulibacter medicamentivorans</name>
    <dbReference type="NCBI Taxonomy" id="1097667"/>
    <lineage>
        <taxon>Bacteria</taxon>
        <taxon>Bacillati</taxon>
        <taxon>Actinomycetota</taxon>
        <taxon>Thermoleophilia</taxon>
        <taxon>Solirubrobacterales</taxon>
        <taxon>Patulibacteraceae</taxon>
        <taxon>Patulibacter</taxon>
    </lineage>
</organism>
<feature type="transmembrane region" description="Helical" evidence="7">
    <location>
        <begin position="132"/>
        <end position="151"/>
    </location>
</feature>
<dbReference type="InterPro" id="IPR036890">
    <property type="entry name" value="HATPase_C_sf"/>
</dbReference>
<proteinExistence type="predicted"/>
<dbReference type="InterPro" id="IPR055558">
    <property type="entry name" value="DUF7134"/>
</dbReference>
<keyword evidence="3" id="KW-0808">Transferase</keyword>
<evidence type="ECO:0000313" key="10">
    <source>
        <dbReference type="Proteomes" id="UP000005143"/>
    </source>
</evidence>
<feature type="transmembrane region" description="Helical" evidence="7">
    <location>
        <begin position="85"/>
        <end position="103"/>
    </location>
</feature>
<name>H0EA36_9ACTN</name>
<evidence type="ECO:0000259" key="8">
    <source>
        <dbReference type="PROSITE" id="PS50109"/>
    </source>
</evidence>
<keyword evidence="5" id="KW-0902">Two-component regulatory system</keyword>
<dbReference type="Pfam" id="PF02518">
    <property type="entry name" value="HATPase_c"/>
    <property type="match status" value="1"/>
</dbReference>
<evidence type="ECO:0000256" key="1">
    <source>
        <dbReference type="ARBA" id="ARBA00000085"/>
    </source>
</evidence>
<dbReference type="InterPro" id="IPR003594">
    <property type="entry name" value="HATPase_dom"/>
</dbReference>
<accession>H0EA36</accession>
<comment type="caution">
    <text evidence="9">The sequence shown here is derived from an EMBL/GenBank/DDBJ whole genome shotgun (WGS) entry which is preliminary data.</text>
</comment>
<keyword evidence="10" id="KW-1185">Reference proteome</keyword>
<comment type="catalytic activity">
    <reaction evidence="1">
        <text>ATP + protein L-histidine = ADP + protein N-phospho-L-histidine.</text>
        <dbReference type="EC" id="2.7.13.3"/>
    </reaction>
</comment>
<evidence type="ECO:0000256" key="6">
    <source>
        <dbReference type="SAM" id="MobiDB-lite"/>
    </source>
</evidence>
<dbReference type="SMART" id="SM00387">
    <property type="entry name" value="HATPase_c"/>
    <property type="match status" value="1"/>
</dbReference>
<keyword evidence="7" id="KW-0472">Membrane</keyword>
<evidence type="ECO:0000256" key="5">
    <source>
        <dbReference type="ARBA" id="ARBA00023012"/>
    </source>
</evidence>
<dbReference type="PATRIC" id="fig|1097667.3.peg.3678"/>
<evidence type="ECO:0000313" key="9">
    <source>
        <dbReference type="EMBL" id="EHN09474.1"/>
    </source>
</evidence>
<dbReference type="GO" id="GO:0000160">
    <property type="term" value="P:phosphorelay signal transduction system"/>
    <property type="evidence" value="ECO:0007669"/>
    <property type="project" value="UniProtKB-KW"/>
</dbReference>
<dbReference type="CDD" id="cd16917">
    <property type="entry name" value="HATPase_UhpB-NarQ-NarX-like"/>
    <property type="match status" value="1"/>
</dbReference>
<gene>
    <name evidence="9" type="ORF">PAI11_37090</name>
</gene>
<dbReference type="PANTHER" id="PTHR24421">
    <property type="entry name" value="NITRATE/NITRITE SENSOR PROTEIN NARX-RELATED"/>
    <property type="match status" value="1"/>
</dbReference>
<keyword evidence="7" id="KW-1133">Transmembrane helix</keyword>
<dbReference type="Pfam" id="PF23539">
    <property type="entry name" value="DUF7134"/>
    <property type="match status" value="1"/>
</dbReference>